<keyword evidence="7" id="KW-1185">Reference proteome</keyword>
<dbReference type="Proteomes" id="UP001530400">
    <property type="component" value="Unassembled WGS sequence"/>
</dbReference>
<dbReference type="GO" id="GO:0046938">
    <property type="term" value="P:phytochelatin biosynthetic process"/>
    <property type="evidence" value="ECO:0007669"/>
    <property type="project" value="UniProtKB-ARBA"/>
</dbReference>
<keyword evidence="4" id="KW-0479">Metal-binding</keyword>
<keyword evidence="2" id="KW-0104">Cadmium</keyword>
<proteinExistence type="predicted"/>
<comment type="caution">
    <text evidence="6">The sequence shown here is derived from an EMBL/GenBank/DDBJ whole genome shotgun (WGS) entry which is preliminary data.</text>
</comment>
<sequence>MTRTLRSWPPAVERSCSSMLHTLELAGSRECSSTARVATRSYHNQADIAHYKLRLIGSRVITREHIRLNANLSSPVAPTNLFSSHAAMHDDVEESEIISRSSINKSDKRGKGPHCRTCTCSSSEFNSMRESSVRDVLNATISISTSQSQSASIAKQQPCHLHIPLFDPTTPMPPPLPNPTYSFKNRVLPSNLTAFTSTDGKQRFIRALTSNYAEAYYPLSQQFLNQSDPAFCGVTTLVVILNAFAMDPNVRWRGGWRWYGNESMLLERCCLEEERVAREGISIEMFGGLARCQGVNVVLKRPLGDGLDTPHEQHRKYMDTSNVQTYDIDEFRKDIIHAVTKPPKIDWEDMAELDTNAEGGYFLVTSFSRSSLKQTGDGHFSPIAAYDPETDSCLVLDVARFKYAPYWVAVEDLYNAMLPHDTMTEKSRGWILMYPPPIKKLNTRPMTVEEMEGKRPAACVPLAGSGESICPMEKIKKEYCTLNSSVPKS</sequence>
<dbReference type="PANTHER" id="PTHR33447">
    <property type="entry name" value="GLUTATHIONE GAMMA-GLUTAMYLCYSTEINYLTRANSFERASE"/>
    <property type="match status" value="1"/>
</dbReference>
<evidence type="ECO:0000256" key="1">
    <source>
        <dbReference type="ARBA" id="ARBA00012468"/>
    </source>
</evidence>
<dbReference type="EC" id="2.3.2.15" evidence="1"/>
<evidence type="ECO:0000259" key="5">
    <source>
        <dbReference type="PROSITE" id="PS51443"/>
    </source>
</evidence>
<dbReference type="InterPro" id="IPR040409">
    <property type="entry name" value="PCS-like"/>
</dbReference>
<evidence type="ECO:0000313" key="7">
    <source>
        <dbReference type="Proteomes" id="UP001530400"/>
    </source>
</evidence>
<dbReference type="SUPFAM" id="SSF54001">
    <property type="entry name" value="Cysteine proteinases"/>
    <property type="match status" value="1"/>
</dbReference>
<dbReference type="GO" id="GO:0046872">
    <property type="term" value="F:metal ion binding"/>
    <property type="evidence" value="ECO:0007669"/>
    <property type="project" value="UniProtKB-KW"/>
</dbReference>
<protein>
    <recommendedName>
        <fullName evidence="1">glutathione gamma-glutamylcysteinyltransferase</fullName>
        <ecNumber evidence="1">2.3.2.15</ecNumber>
    </recommendedName>
</protein>
<evidence type="ECO:0000313" key="6">
    <source>
        <dbReference type="EMBL" id="KAL3796488.1"/>
    </source>
</evidence>
<reference evidence="6 7" key="1">
    <citation type="submission" date="2024-10" db="EMBL/GenBank/DDBJ databases">
        <title>Updated reference genomes for cyclostephanoid diatoms.</title>
        <authorList>
            <person name="Roberts W.R."/>
            <person name="Alverson A.J."/>
        </authorList>
    </citation>
    <scope>NUCLEOTIDE SEQUENCE [LARGE SCALE GENOMIC DNA]</scope>
    <source>
        <strain evidence="6 7">AJA010-31</strain>
    </source>
</reference>
<dbReference type="PROSITE" id="PS51443">
    <property type="entry name" value="PCS"/>
    <property type="match status" value="1"/>
</dbReference>
<accession>A0ABD3Q888</accession>
<evidence type="ECO:0000256" key="3">
    <source>
        <dbReference type="ARBA" id="ARBA00022679"/>
    </source>
</evidence>
<organism evidence="6 7">
    <name type="scientific">Cyclotella atomus</name>
    <dbReference type="NCBI Taxonomy" id="382360"/>
    <lineage>
        <taxon>Eukaryota</taxon>
        <taxon>Sar</taxon>
        <taxon>Stramenopiles</taxon>
        <taxon>Ochrophyta</taxon>
        <taxon>Bacillariophyta</taxon>
        <taxon>Coscinodiscophyceae</taxon>
        <taxon>Thalassiosirophycidae</taxon>
        <taxon>Stephanodiscales</taxon>
        <taxon>Stephanodiscaceae</taxon>
        <taxon>Cyclotella</taxon>
    </lineage>
</organism>
<dbReference type="GO" id="GO:0016756">
    <property type="term" value="F:glutathione gamma-glutamylcysteinyltransferase activity"/>
    <property type="evidence" value="ECO:0007669"/>
    <property type="project" value="UniProtKB-EC"/>
</dbReference>
<keyword evidence="3" id="KW-0808">Transferase</keyword>
<evidence type="ECO:0000256" key="4">
    <source>
        <dbReference type="ARBA" id="ARBA00022723"/>
    </source>
</evidence>
<dbReference type="InterPro" id="IPR007719">
    <property type="entry name" value="PCS_N"/>
</dbReference>
<gene>
    <name evidence="6" type="ORF">ACHAWO_011360</name>
</gene>
<feature type="domain" description="Peptidase C83" evidence="5">
    <location>
        <begin position="178"/>
        <end position="438"/>
    </location>
</feature>
<dbReference type="InterPro" id="IPR038765">
    <property type="entry name" value="Papain-like_cys_pep_sf"/>
</dbReference>
<dbReference type="InterPro" id="IPR038156">
    <property type="entry name" value="PCS_N_sf"/>
</dbReference>
<dbReference type="EMBL" id="JALLPJ020000294">
    <property type="protein sequence ID" value="KAL3796488.1"/>
    <property type="molecule type" value="Genomic_DNA"/>
</dbReference>
<evidence type="ECO:0000256" key="2">
    <source>
        <dbReference type="ARBA" id="ARBA00022539"/>
    </source>
</evidence>
<name>A0ABD3Q888_9STRA</name>
<dbReference type="Pfam" id="PF05023">
    <property type="entry name" value="Phytochelatin"/>
    <property type="match status" value="1"/>
</dbReference>
<dbReference type="AlphaFoldDB" id="A0ABD3Q888"/>
<dbReference type="FunFam" id="3.90.70.30:FF:000001">
    <property type="entry name" value="Glutathione gamma-glutamylcysteinyltransferase 1"/>
    <property type="match status" value="1"/>
</dbReference>
<dbReference type="Gene3D" id="3.90.70.30">
    <property type="entry name" value="Phytochelatin synthase, N-terminal domain"/>
    <property type="match status" value="1"/>
</dbReference>